<evidence type="ECO:0000313" key="4">
    <source>
        <dbReference type="Proteomes" id="UP000199391"/>
    </source>
</evidence>
<evidence type="ECO:0000256" key="1">
    <source>
        <dbReference type="ARBA" id="ARBA00023002"/>
    </source>
</evidence>
<feature type="compositionally biased region" description="Low complexity" evidence="2">
    <location>
        <begin position="257"/>
        <end position="271"/>
    </location>
</feature>
<dbReference type="EMBL" id="FPBO01000004">
    <property type="protein sequence ID" value="SFU53536.1"/>
    <property type="molecule type" value="Genomic_DNA"/>
</dbReference>
<dbReference type="PRINTS" id="PR00469">
    <property type="entry name" value="PNDRDTASEII"/>
</dbReference>
<dbReference type="GO" id="GO:0004497">
    <property type="term" value="F:monooxygenase activity"/>
    <property type="evidence" value="ECO:0007669"/>
    <property type="project" value="TreeGrafter"/>
</dbReference>
<dbReference type="Gene3D" id="3.50.50.60">
    <property type="entry name" value="FAD/NAD(P)-binding domain"/>
    <property type="match status" value="1"/>
</dbReference>
<dbReference type="InterPro" id="IPR050982">
    <property type="entry name" value="Auxin_biosynth/cation_transpt"/>
</dbReference>
<proteinExistence type="predicted"/>
<dbReference type="GO" id="GO:0050660">
    <property type="term" value="F:flavin adenine dinucleotide binding"/>
    <property type="evidence" value="ECO:0007669"/>
    <property type="project" value="TreeGrafter"/>
</dbReference>
<protein>
    <submittedName>
        <fullName evidence="3">Putative flavoprotein involved in K+ transport</fullName>
    </submittedName>
</protein>
<dbReference type="PANTHER" id="PTHR43539:SF78">
    <property type="entry name" value="FLAVIN-CONTAINING MONOOXYGENASE"/>
    <property type="match status" value="1"/>
</dbReference>
<accession>A0A1I7GZ56</accession>
<dbReference type="PRINTS" id="PR00368">
    <property type="entry name" value="FADPNR"/>
</dbReference>
<dbReference type="PANTHER" id="PTHR43539">
    <property type="entry name" value="FLAVIN-BINDING MONOOXYGENASE-LIKE PROTEIN (AFU_ORTHOLOGUE AFUA_4G09220)"/>
    <property type="match status" value="1"/>
</dbReference>
<organism evidence="3 4">
    <name type="scientific">Pseudoduganella namucuonensis</name>
    <dbReference type="NCBI Taxonomy" id="1035707"/>
    <lineage>
        <taxon>Bacteria</taxon>
        <taxon>Pseudomonadati</taxon>
        <taxon>Pseudomonadota</taxon>
        <taxon>Betaproteobacteria</taxon>
        <taxon>Burkholderiales</taxon>
        <taxon>Oxalobacteraceae</taxon>
        <taxon>Telluria group</taxon>
        <taxon>Pseudoduganella</taxon>
    </lineage>
</organism>
<dbReference type="STRING" id="1035707.SAMN05216552_1004200"/>
<keyword evidence="1" id="KW-0560">Oxidoreductase</keyword>
<evidence type="ECO:0000256" key="2">
    <source>
        <dbReference type="SAM" id="MobiDB-lite"/>
    </source>
</evidence>
<evidence type="ECO:0000313" key="3">
    <source>
        <dbReference type="EMBL" id="SFU53536.1"/>
    </source>
</evidence>
<dbReference type="SUPFAM" id="SSF51905">
    <property type="entry name" value="FAD/NAD(P)-binding domain"/>
    <property type="match status" value="2"/>
</dbReference>
<reference evidence="4" key="1">
    <citation type="submission" date="2016-10" db="EMBL/GenBank/DDBJ databases">
        <authorList>
            <person name="Varghese N."/>
            <person name="Submissions S."/>
        </authorList>
    </citation>
    <scope>NUCLEOTIDE SEQUENCE [LARGE SCALE GENOMIC DNA]</scope>
    <source>
        <strain evidence="4">CGMCC 1.11014</strain>
    </source>
</reference>
<dbReference type="Proteomes" id="UP000199391">
    <property type="component" value="Unassembled WGS sequence"/>
</dbReference>
<feature type="region of interest" description="Disordered" evidence="2">
    <location>
        <begin position="250"/>
        <end position="271"/>
    </location>
</feature>
<sequence length="365" mass="38955">MIDCLVVGAGQSGLSCAFLLAAAGHSYQVIDAHRRVGDVWRQRPRNLRLFTSRQFCRLGDMAMPGEQGGFPSAAEFADHLERFAAERRLNVRLDCRVDRVAWRDGAFVATLAGGEEIRARTVINATGSSQVPIVPALAGAFDPRVRQLTAASYRDPDSVDKAGPVLVVGDGASGRQIALELAATHQVVMSMGRKRKLVPNRVLGRDIFWWLTRLGVLYAPTGSPIAGMLRKRDPIPAGDADNERLREAGVTLKPRTSGAAGDSASFSDGSSTRVGTVVWCGGYKEDLGWIALPGVDTRAGHIEHRRGKTAQPGFFVMGRKWLSCRASELVLGAAADAEIVLGHVAEQLGLPGAVSASKLAPAQGN</sequence>
<dbReference type="AlphaFoldDB" id="A0A1I7GZ56"/>
<dbReference type="InterPro" id="IPR036188">
    <property type="entry name" value="FAD/NAD-bd_sf"/>
</dbReference>
<dbReference type="RefSeq" id="WP_093554692.1">
    <property type="nucleotide sequence ID" value="NZ_FPBO01000004.1"/>
</dbReference>
<gene>
    <name evidence="3" type="ORF">SAMN05216552_1004200</name>
</gene>
<keyword evidence="4" id="KW-1185">Reference proteome</keyword>
<name>A0A1I7GZ56_9BURK</name>
<dbReference type="OrthoDB" id="9773233at2"/>
<dbReference type="Pfam" id="PF13738">
    <property type="entry name" value="Pyr_redox_3"/>
    <property type="match status" value="1"/>
</dbReference>